<sequence length="260" mass="28176">MTELRDAAGVTHTSSQDIYGLIKNYFSAIFTTQGVDQHALNSVLDTIPTTISEATRSTMSLPYTADEVFQALKSLSSDSSPGVDGMSVMFYSNYWNIVGPLVTTAVLDVLNNGCDSFLLNKTLITIIPKVKKPVQLTQYRPISLYNVLYKIVSKTIVLRIQPYLPMAHATPGKLPLRTVNPSVLNSEATTTIASSSSQSTWRAPPFGNLKLNTDATMNVSVGKYGLGAILRDSVGRVIAAMSKLMKGHVKPEEMEALAIA</sequence>
<dbReference type="EnsemblPlants" id="evm.model.01.2004">
    <property type="protein sequence ID" value="cds.evm.model.01.2004"/>
    <property type="gene ID" value="evm.TU.01.2004"/>
</dbReference>
<dbReference type="AlphaFoldDB" id="A0A803NJD1"/>
<reference evidence="1" key="1">
    <citation type="submission" date="2018-11" db="EMBL/GenBank/DDBJ databases">
        <authorList>
            <person name="Grassa J C."/>
        </authorList>
    </citation>
    <scope>NUCLEOTIDE SEQUENCE [LARGE SCALE GENOMIC DNA]</scope>
</reference>
<dbReference type="Proteomes" id="UP000596661">
    <property type="component" value="Chromosome 1"/>
</dbReference>
<evidence type="ECO:0000313" key="1">
    <source>
        <dbReference type="EnsemblPlants" id="cds.evm.model.01.2004"/>
    </source>
</evidence>
<dbReference type="Gramene" id="evm.model.01.2004">
    <property type="protein sequence ID" value="cds.evm.model.01.2004"/>
    <property type="gene ID" value="evm.TU.01.2004"/>
</dbReference>
<evidence type="ECO:0008006" key="3">
    <source>
        <dbReference type="Google" id="ProtNLM"/>
    </source>
</evidence>
<evidence type="ECO:0000313" key="2">
    <source>
        <dbReference type="Proteomes" id="UP000596661"/>
    </source>
</evidence>
<keyword evidence="2" id="KW-1185">Reference proteome</keyword>
<reference evidence="1" key="2">
    <citation type="submission" date="2021-03" db="UniProtKB">
        <authorList>
            <consortium name="EnsemblPlants"/>
        </authorList>
    </citation>
    <scope>IDENTIFICATION</scope>
</reference>
<accession>A0A803NJD1</accession>
<dbReference type="PANTHER" id="PTHR31635:SF196">
    <property type="entry name" value="REVERSE TRANSCRIPTASE DOMAIN-CONTAINING PROTEIN-RELATED"/>
    <property type="match status" value="1"/>
</dbReference>
<proteinExistence type="predicted"/>
<name>A0A803NJD1_CANSA</name>
<dbReference type="PANTHER" id="PTHR31635">
    <property type="entry name" value="REVERSE TRANSCRIPTASE DOMAIN-CONTAINING PROTEIN-RELATED"/>
    <property type="match status" value="1"/>
</dbReference>
<dbReference type="EMBL" id="UZAU01000056">
    <property type="status" value="NOT_ANNOTATED_CDS"/>
    <property type="molecule type" value="Genomic_DNA"/>
</dbReference>
<protein>
    <recommendedName>
        <fullName evidence="3">RNase H type-1 domain-containing protein</fullName>
    </recommendedName>
</protein>
<organism evidence="1 2">
    <name type="scientific">Cannabis sativa</name>
    <name type="common">Hemp</name>
    <name type="synonym">Marijuana</name>
    <dbReference type="NCBI Taxonomy" id="3483"/>
    <lineage>
        <taxon>Eukaryota</taxon>
        <taxon>Viridiplantae</taxon>
        <taxon>Streptophyta</taxon>
        <taxon>Embryophyta</taxon>
        <taxon>Tracheophyta</taxon>
        <taxon>Spermatophyta</taxon>
        <taxon>Magnoliopsida</taxon>
        <taxon>eudicotyledons</taxon>
        <taxon>Gunneridae</taxon>
        <taxon>Pentapetalae</taxon>
        <taxon>rosids</taxon>
        <taxon>fabids</taxon>
        <taxon>Rosales</taxon>
        <taxon>Cannabaceae</taxon>
        <taxon>Cannabis</taxon>
    </lineage>
</organism>